<dbReference type="InterPro" id="IPR037674">
    <property type="entry name" value="PIG-G_N"/>
</dbReference>
<feature type="transmembrane region" description="Helical" evidence="2">
    <location>
        <begin position="655"/>
        <end position="685"/>
    </location>
</feature>
<accession>A0A9N8V9C1</accession>
<feature type="transmembrane region" description="Helical" evidence="2">
    <location>
        <begin position="507"/>
        <end position="528"/>
    </location>
</feature>
<dbReference type="PANTHER" id="PTHR23072">
    <property type="entry name" value="PHOSPHATIDYLINOSITOL GLYCAN-RELATED"/>
    <property type="match status" value="1"/>
</dbReference>
<dbReference type="AlphaFoldDB" id="A0A9N8V9C1"/>
<organism evidence="4 5">
    <name type="scientific">Funneliformis mosseae</name>
    <name type="common">Endomycorrhizal fungus</name>
    <name type="synonym">Glomus mosseae</name>
    <dbReference type="NCBI Taxonomy" id="27381"/>
    <lineage>
        <taxon>Eukaryota</taxon>
        <taxon>Fungi</taxon>
        <taxon>Fungi incertae sedis</taxon>
        <taxon>Mucoromycota</taxon>
        <taxon>Glomeromycotina</taxon>
        <taxon>Glomeromycetes</taxon>
        <taxon>Glomerales</taxon>
        <taxon>Glomeraceae</taxon>
        <taxon>Funneliformis</taxon>
    </lineage>
</organism>
<feature type="transmembrane region" description="Helical" evidence="2">
    <location>
        <begin position="705"/>
        <end position="733"/>
    </location>
</feature>
<sequence>MNNSYSARKKWQILFNILILQLLGIFFFAKGFFPYKANLSGLSTINDLPPLPTGEKILPPKPKFDRLVFMLIDALRSDFVFGNNSGLKFVQSLISERLAIPYTAIATAPTVTLPRIKALTTGTVPNFLDAILNIAESDTSSSLSYQDNWLVQLKNVGNKSISFFGDDTWIKLFPGLFHETDGTTSFFAADTVEVDLNVTRNVVPQLSKSEWDVLIFHYLGLDHVGHSSGPRSPLMLPKQYEMDEVVKVIYETILEQDKKRIEDDPNAKSTLFVLCGDHGMNEAGNHGGSSHGEISTAFVFMSSEFISMKHVPETFSIPHDEHSMNFYKVINQVDFVSTISYLFGIPIPKNNLGMLLLDLIGDIDALEKLRALQLNAHQISGILKSLWSSFDRNPNVAQSELDCDINSDDDQIQLQCLYSMAYYNHAKSLEVNDISYINDALSFYNKFIAKSGSRLASSFSDYDLVSMFVGLCFMVLAVTNYFVTMLDSYVQWNKQFNNQSKSLQSHLEFLSVIGTVAFCFTLFASSYIEEEHQFCFRSSIKTPFIKQAFVLVCQMILIRLIRTWNQTGQKFAGEIDLKFYLNTSYINLMWILYFSTISVLTIITLREIHKLYVINKSRESTILQLITQLLVIIVAISATKYKLELDGDVKLFPKLFHLMSLIVRTTQITALARLIYVLLVISLVLCNSNSLSSIDISHSYTGINNYNVTFVGLLTFLGNWSGPIWWCFASIILRKEILIRQKLSKEIDNEEMNNILCESINISCVLKIRTGHRDN</sequence>
<keyword evidence="2" id="KW-0256">Endoplasmic reticulum</keyword>
<keyword evidence="2" id="KW-0812">Transmembrane</keyword>
<protein>
    <recommendedName>
        <fullName evidence="2">GPI ethanolamine phosphate transferase 2</fullName>
    </recommendedName>
</protein>
<comment type="subcellular location">
    <subcellularLocation>
        <location evidence="2">Endoplasmic reticulum membrane</location>
        <topology evidence="2">Multi-pass membrane protein</topology>
    </subcellularLocation>
</comment>
<keyword evidence="5" id="KW-1185">Reference proteome</keyword>
<comment type="pathway">
    <text evidence="2">Glycolipid biosynthesis; glycosylphosphatidylinositol-anchor biosynthesis.</text>
</comment>
<keyword evidence="2" id="KW-0472">Membrane</keyword>
<proteinExistence type="inferred from homology"/>
<comment type="function">
    <text evidence="2">Ethanolamine phosphate transferase involved in glycosylphosphatidylinositol-anchor biosynthesis. Transfers ethanolamine phosphate to the GPI second mannose.</text>
</comment>
<evidence type="ECO:0000313" key="4">
    <source>
        <dbReference type="EMBL" id="CAG8443035.1"/>
    </source>
</evidence>
<keyword evidence="2" id="KW-1133">Transmembrane helix</keyword>
<dbReference type="Proteomes" id="UP000789375">
    <property type="component" value="Unassembled WGS sequence"/>
</dbReference>
<dbReference type="InterPro" id="IPR017850">
    <property type="entry name" value="Alkaline_phosphatase_core_sf"/>
</dbReference>
<dbReference type="GO" id="GO:0005789">
    <property type="term" value="C:endoplasmic reticulum membrane"/>
    <property type="evidence" value="ECO:0007669"/>
    <property type="project" value="UniProtKB-SubCell"/>
</dbReference>
<dbReference type="GO" id="GO:0006506">
    <property type="term" value="P:GPI anchor biosynthetic process"/>
    <property type="evidence" value="ECO:0007669"/>
    <property type="project" value="UniProtKB-KW"/>
</dbReference>
<comment type="caution">
    <text evidence="4">The sequence shown here is derived from an EMBL/GenBank/DDBJ whole genome shotgun (WGS) entry which is preliminary data.</text>
</comment>
<dbReference type="Gene3D" id="3.40.720.10">
    <property type="entry name" value="Alkaline Phosphatase, subunit A"/>
    <property type="match status" value="1"/>
</dbReference>
<evidence type="ECO:0000259" key="3">
    <source>
        <dbReference type="Pfam" id="PF19316"/>
    </source>
</evidence>
<keyword evidence="2" id="KW-0808">Transferase</keyword>
<comment type="similarity">
    <text evidence="2">Belongs to the PIGG/PIGN/PIGO family. PIGG subfamily.</text>
</comment>
<feature type="transmembrane region" description="Helical" evidence="2">
    <location>
        <begin position="625"/>
        <end position="643"/>
    </location>
</feature>
<feature type="domain" description="GPI ethanolamine phosphate transferase 2 C-terminal" evidence="3">
    <location>
        <begin position="684"/>
        <end position="740"/>
    </location>
</feature>
<keyword evidence="1" id="KW-0325">Glycoprotein</keyword>
<dbReference type="PANTHER" id="PTHR23072:SF0">
    <property type="entry name" value="GPI ETHANOLAMINE PHOSPHATE TRANSFERASE 2"/>
    <property type="match status" value="1"/>
</dbReference>
<evidence type="ECO:0000256" key="1">
    <source>
        <dbReference type="ARBA" id="ARBA00023180"/>
    </source>
</evidence>
<dbReference type="Pfam" id="PF19316">
    <property type="entry name" value="PIGO_PIGG"/>
    <property type="match status" value="1"/>
</dbReference>
<feature type="transmembrane region" description="Helical" evidence="2">
    <location>
        <begin position="12"/>
        <end position="33"/>
    </location>
</feature>
<gene>
    <name evidence="4" type="ORF">FMOSSE_LOCUS965</name>
</gene>
<evidence type="ECO:0000256" key="2">
    <source>
        <dbReference type="RuleBase" id="RU367106"/>
    </source>
</evidence>
<feature type="transmembrane region" description="Helical" evidence="2">
    <location>
        <begin position="585"/>
        <end position="605"/>
    </location>
</feature>
<dbReference type="CDD" id="cd16024">
    <property type="entry name" value="GPI_EPT_2"/>
    <property type="match status" value="1"/>
</dbReference>
<feature type="transmembrane region" description="Helical" evidence="2">
    <location>
        <begin position="548"/>
        <end position="564"/>
    </location>
</feature>
<dbReference type="InterPro" id="IPR039527">
    <property type="entry name" value="PIGG/GPI7"/>
</dbReference>
<dbReference type="InterPro" id="IPR045687">
    <property type="entry name" value="PIGG/GPI7_C"/>
</dbReference>
<evidence type="ECO:0000313" key="5">
    <source>
        <dbReference type="Proteomes" id="UP000789375"/>
    </source>
</evidence>
<reference evidence="4" key="1">
    <citation type="submission" date="2021-06" db="EMBL/GenBank/DDBJ databases">
        <authorList>
            <person name="Kallberg Y."/>
            <person name="Tangrot J."/>
            <person name="Rosling A."/>
        </authorList>
    </citation>
    <scope>NUCLEOTIDE SEQUENCE</scope>
    <source>
        <strain evidence="4">87-6 pot B 2015</strain>
    </source>
</reference>
<dbReference type="EMBL" id="CAJVPP010000103">
    <property type="protein sequence ID" value="CAG8443035.1"/>
    <property type="molecule type" value="Genomic_DNA"/>
</dbReference>
<name>A0A9N8V9C1_FUNMO</name>
<dbReference type="GO" id="GO:0051267">
    <property type="term" value="F:CP2 mannose-ethanolamine phosphotransferase activity"/>
    <property type="evidence" value="ECO:0007669"/>
    <property type="project" value="TreeGrafter"/>
</dbReference>
<keyword evidence="2" id="KW-0337">GPI-anchor biosynthesis</keyword>
<feature type="transmembrane region" description="Helical" evidence="2">
    <location>
        <begin position="464"/>
        <end position="486"/>
    </location>
</feature>
<dbReference type="SUPFAM" id="SSF53649">
    <property type="entry name" value="Alkaline phosphatase-like"/>
    <property type="match status" value="1"/>
</dbReference>